<dbReference type="AlphaFoldDB" id="A0A1M7S1L1"/>
<dbReference type="Gene3D" id="3.40.50.2000">
    <property type="entry name" value="Glycogen Phosphorylase B"/>
    <property type="match status" value="2"/>
</dbReference>
<proteinExistence type="predicted"/>
<gene>
    <name evidence="3" type="ORF">SAMN05216200_101428</name>
</gene>
<dbReference type="SUPFAM" id="SSF53756">
    <property type="entry name" value="UDP-Glycosyltransferase/glycogen phosphorylase"/>
    <property type="match status" value="1"/>
</dbReference>
<sequence>MTAAAPRPPRVVLWGTCDLGKPRTRILVEGLRAQGVEVIEIVAHVWEGVEDKSVLPRRARALRLARMAAAWPALAARYARAPAHDAVLVGYMGQFDVLPAALLARLRGARLAWDMFLSLHDAVAHDRALARPRSAAGRLLRALERAGARLADVVFVDTAAHARRIEGLLDLPPGALAHVPVGAEPAAFPRLPPPPPPAARRLRLLFYGQMIPLHGVETILRAALSERGAAHDWTLIGRGQQEGLVREALARAGARAAHVRWREWVPYRELIAQMRRADICLGVFGGSGKAGCVTPNKVHQALAAGRPVVTRDGPALRELAAAIGPEPGLEAAAPEDPEALLDAIDRLAARGLPQPSERAARVFSPEAIGAHAARLILPRAPRAREREDQTQSARP</sequence>
<reference evidence="3 4" key="1">
    <citation type="submission" date="2016-12" db="EMBL/GenBank/DDBJ databases">
        <authorList>
            <person name="Song W.-J."/>
            <person name="Kurnit D.M."/>
        </authorList>
    </citation>
    <scope>NUCLEOTIDE SEQUENCE [LARGE SCALE GENOMIC DNA]</scope>
    <source>
        <strain evidence="3 4">CGMCC 1.10808</strain>
    </source>
</reference>
<feature type="domain" description="Glycosyltransferase subfamily 4-like N-terminal" evidence="2">
    <location>
        <begin position="23"/>
        <end position="182"/>
    </location>
</feature>
<accession>A0A1M7S1L1</accession>
<dbReference type="GO" id="GO:0016757">
    <property type="term" value="F:glycosyltransferase activity"/>
    <property type="evidence" value="ECO:0007669"/>
    <property type="project" value="UniProtKB-ARBA"/>
</dbReference>
<evidence type="ECO:0000313" key="3">
    <source>
        <dbReference type="EMBL" id="SHN52300.1"/>
    </source>
</evidence>
<dbReference type="PANTHER" id="PTHR12526:SF636">
    <property type="entry name" value="BLL3647 PROTEIN"/>
    <property type="match status" value="1"/>
</dbReference>
<feature type="region of interest" description="Disordered" evidence="1">
    <location>
        <begin position="374"/>
        <end position="395"/>
    </location>
</feature>
<name>A0A1M7S1L1_9RHOB</name>
<keyword evidence="4" id="KW-1185">Reference proteome</keyword>
<dbReference type="PANTHER" id="PTHR12526">
    <property type="entry name" value="GLYCOSYLTRANSFERASE"/>
    <property type="match status" value="1"/>
</dbReference>
<evidence type="ECO:0000313" key="4">
    <source>
        <dbReference type="Proteomes" id="UP000184066"/>
    </source>
</evidence>
<protein>
    <submittedName>
        <fullName evidence="3">Glycosyltransferase involved in cell wall bisynthesis</fullName>
    </submittedName>
</protein>
<dbReference type="STRING" id="1189325.SAMN04488119_10290"/>
<keyword evidence="3" id="KW-0808">Transferase</keyword>
<dbReference type="InterPro" id="IPR028098">
    <property type="entry name" value="Glyco_trans_4-like_N"/>
</dbReference>
<dbReference type="Pfam" id="PF13579">
    <property type="entry name" value="Glyco_trans_4_4"/>
    <property type="match status" value="1"/>
</dbReference>
<dbReference type="RefSeq" id="WP_072745981.1">
    <property type="nucleotide sequence ID" value="NZ_FOHL01000002.1"/>
</dbReference>
<dbReference type="Proteomes" id="UP000184066">
    <property type="component" value="Unassembled WGS sequence"/>
</dbReference>
<evidence type="ECO:0000259" key="2">
    <source>
        <dbReference type="Pfam" id="PF13579"/>
    </source>
</evidence>
<evidence type="ECO:0000256" key="1">
    <source>
        <dbReference type="SAM" id="MobiDB-lite"/>
    </source>
</evidence>
<dbReference type="Pfam" id="PF13692">
    <property type="entry name" value="Glyco_trans_1_4"/>
    <property type="match status" value="1"/>
</dbReference>
<organism evidence="3 4">
    <name type="scientific">Oceanicella actignis</name>
    <dbReference type="NCBI Taxonomy" id="1189325"/>
    <lineage>
        <taxon>Bacteria</taxon>
        <taxon>Pseudomonadati</taxon>
        <taxon>Pseudomonadota</taxon>
        <taxon>Alphaproteobacteria</taxon>
        <taxon>Rhodobacterales</taxon>
        <taxon>Paracoccaceae</taxon>
        <taxon>Oceanicella</taxon>
    </lineage>
</organism>
<dbReference type="EMBL" id="FRDL01000001">
    <property type="protein sequence ID" value="SHN52300.1"/>
    <property type="molecule type" value="Genomic_DNA"/>
</dbReference>